<feature type="region of interest" description="Disordered" evidence="1">
    <location>
        <begin position="63"/>
        <end position="110"/>
    </location>
</feature>
<feature type="region of interest" description="Disordered" evidence="1">
    <location>
        <begin position="1"/>
        <end position="23"/>
    </location>
</feature>
<keyword evidence="3" id="KW-1185">Reference proteome</keyword>
<gene>
    <name evidence="2" type="ORF">SEVIR_5G026050v2</name>
</gene>
<dbReference type="Gramene" id="TKW12268">
    <property type="protein sequence ID" value="TKW12268"/>
    <property type="gene ID" value="SEVIR_5G026050v2"/>
</dbReference>
<feature type="compositionally biased region" description="Basic residues" evidence="1">
    <location>
        <begin position="74"/>
        <end position="91"/>
    </location>
</feature>
<proteinExistence type="predicted"/>
<dbReference type="Proteomes" id="UP000298652">
    <property type="component" value="Chromosome 5"/>
</dbReference>
<dbReference type="AlphaFoldDB" id="A0A4U6U995"/>
<reference evidence="2" key="1">
    <citation type="submission" date="2019-03" db="EMBL/GenBank/DDBJ databases">
        <title>WGS assembly of Setaria viridis.</title>
        <authorList>
            <person name="Huang P."/>
            <person name="Jenkins J."/>
            <person name="Grimwood J."/>
            <person name="Barry K."/>
            <person name="Healey A."/>
            <person name="Mamidi S."/>
            <person name="Sreedasyam A."/>
            <person name="Shu S."/>
            <person name="Feldman M."/>
            <person name="Wu J."/>
            <person name="Yu Y."/>
            <person name="Chen C."/>
            <person name="Johnson J."/>
            <person name="Rokhsar D."/>
            <person name="Baxter I."/>
            <person name="Schmutz J."/>
            <person name="Brutnell T."/>
            <person name="Kellogg E."/>
        </authorList>
    </citation>
    <scope>NUCLEOTIDE SEQUENCE [LARGE SCALE GENOMIC DNA]</scope>
</reference>
<evidence type="ECO:0000313" key="3">
    <source>
        <dbReference type="Proteomes" id="UP000298652"/>
    </source>
</evidence>
<name>A0A4U6U995_SETVI</name>
<accession>A0A4U6U995</accession>
<feature type="compositionally biased region" description="Basic residues" evidence="1">
    <location>
        <begin position="1"/>
        <end position="11"/>
    </location>
</feature>
<protein>
    <submittedName>
        <fullName evidence="2">Uncharacterized protein</fullName>
    </submittedName>
</protein>
<evidence type="ECO:0000256" key="1">
    <source>
        <dbReference type="SAM" id="MobiDB-lite"/>
    </source>
</evidence>
<dbReference type="EMBL" id="CM016556">
    <property type="protein sequence ID" value="TKW12268.1"/>
    <property type="molecule type" value="Genomic_DNA"/>
</dbReference>
<evidence type="ECO:0000313" key="2">
    <source>
        <dbReference type="EMBL" id="TKW12268.1"/>
    </source>
</evidence>
<sequence>MRPRRRGRRRNPGGPLVDPSRHPVEEDAAMACVVRAVASLSARGVRKPAVGKNRATPSVRTRLARKPSMGAGRWRSRYRRRKPRSAMRRAQRLQVSAERRRPAGSSAGTRRRMSLTIPTGRCEMRRKSRWKGRRRLIAIEGAGETDSRAGDSEKTCQPTGVKCKLIPSAIFIGLASCDQFLRLHKISSFH</sequence>
<organism evidence="2 3">
    <name type="scientific">Setaria viridis</name>
    <name type="common">Green bristlegrass</name>
    <name type="synonym">Setaria italica subsp. viridis</name>
    <dbReference type="NCBI Taxonomy" id="4556"/>
    <lineage>
        <taxon>Eukaryota</taxon>
        <taxon>Viridiplantae</taxon>
        <taxon>Streptophyta</taxon>
        <taxon>Embryophyta</taxon>
        <taxon>Tracheophyta</taxon>
        <taxon>Spermatophyta</taxon>
        <taxon>Magnoliopsida</taxon>
        <taxon>Liliopsida</taxon>
        <taxon>Poales</taxon>
        <taxon>Poaceae</taxon>
        <taxon>PACMAD clade</taxon>
        <taxon>Panicoideae</taxon>
        <taxon>Panicodae</taxon>
        <taxon>Paniceae</taxon>
        <taxon>Cenchrinae</taxon>
        <taxon>Setaria</taxon>
    </lineage>
</organism>